<dbReference type="EMBL" id="CAXAMM010040556">
    <property type="protein sequence ID" value="CAK9094007.1"/>
    <property type="molecule type" value="Genomic_DNA"/>
</dbReference>
<protein>
    <submittedName>
        <fullName evidence="1">Uncharacterized protein</fullName>
    </submittedName>
</protein>
<accession>A0ABP0QQM1</accession>
<name>A0ABP0QQM1_9DINO</name>
<evidence type="ECO:0000313" key="1">
    <source>
        <dbReference type="EMBL" id="CAK9090259.1"/>
    </source>
</evidence>
<gene>
    <name evidence="1" type="ORF">SCF082_LOCUS42577</name>
    <name evidence="2" type="ORF">SCF082_LOCUS44205</name>
</gene>
<proteinExistence type="predicted"/>
<feature type="non-terminal residue" evidence="1">
    <location>
        <position position="1"/>
    </location>
</feature>
<reference evidence="1 3" key="1">
    <citation type="submission" date="2024-02" db="EMBL/GenBank/DDBJ databases">
        <authorList>
            <person name="Chen Y."/>
            <person name="Shah S."/>
            <person name="Dougan E. K."/>
            <person name="Thang M."/>
            <person name="Chan C."/>
        </authorList>
    </citation>
    <scope>NUCLEOTIDE SEQUENCE [LARGE SCALE GENOMIC DNA]</scope>
</reference>
<dbReference type="Proteomes" id="UP001642464">
    <property type="component" value="Unassembled WGS sequence"/>
</dbReference>
<organism evidence="1 3">
    <name type="scientific">Durusdinium trenchii</name>
    <dbReference type="NCBI Taxonomy" id="1381693"/>
    <lineage>
        <taxon>Eukaryota</taxon>
        <taxon>Sar</taxon>
        <taxon>Alveolata</taxon>
        <taxon>Dinophyceae</taxon>
        <taxon>Suessiales</taxon>
        <taxon>Symbiodiniaceae</taxon>
        <taxon>Durusdinium</taxon>
    </lineage>
</organism>
<evidence type="ECO:0000313" key="3">
    <source>
        <dbReference type="Proteomes" id="UP001642464"/>
    </source>
</evidence>
<comment type="caution">
    <text evidence="1">The sequence shown here is derived from an EMBL/GenBank/DDBJ whole genome shotgun (WGS) entry which is preliminary data.</text>
</comment>
<dbReference type="EMBL" id="CAXAMM010039964">
    <property type="protein sequence ID" value="CAK9090259.1"/>
    <property type="molecule type" value="Genomic_DNA"/>
</dbReference>
<sequence length="91" mass="9906">PFLYPKDASEFRKQFCVGEYSAKKKDMPTESTMGQTRQTCFDWPHPGAPLREPCLSSEYADSGLGELAPSSEICGTNDFEASSTANIASCS</sequence>
<keyword evidence="3" id="KW-1185">Reference proteome</keyword>
<evidence type="ECO:0000313" key="2">
    <source>
        <dbReference type="EMBL" id="CAK9094007.1"/>
    </source>
</evidence>